<dbReference type="GO" id="GO:0009252">
    <property type="term" value="P:peptidoglycan biosynthetic process"/>
    <property type="evidence" value="ECO:0007669"/>
    <property type="project" value="UniProtKB-KW"/>
</dbReference>
<dbReference type="Gene3D" id="3.40.630.30">
    <property type="match status" value="1"/>
</dbReference>
<keyword evidence="2" id="KW-0808">Transferase</keyword>
<keyword evidence="5" id="KW-0012">Acyltransferase</keyword>
<dbReference type="GO" id="GO:0071555">
    <property type="term" value="P:cell wall organization"/>
    <property type="evidence" value="ECO:0007669"/>
    <property type="project" value="UniProtKB-KW"/>
</dbReference>
<evidence type="ECO:0000259" key="7">
    <source>
        <dbReference type="Pfam" id="PF13480"/>
    </source>
</evidence>
<reference evidence="8" key="1">
    <citation type="journal article" date="2020" name="mSystems">
        <title>Genome- and Community-Level Interaction Insights into Carbon Utilization and Element Cycling Functions of Hydrothermarchaeota in Hydrothermal Sediment.</title>
        <authorList>
            <person name="Zhou Z."/>
            <person name="Liu Y."/>
            <person name="Xu W."/>
            <person name="Pan J."/>
            <person name="Luo Z.H."/>
            <person name="Li M."/>
        </authorList>
    </citation>
    <scope>NUCLEOTIDE SEQUENCE [LARGE SCALE GENOMIC DNA]</scope>
    <source>
        <strain evidence="8">HyVt-535</strain>
    </source>
</reference>
<evidence type="ECO:0000256" key="5">
    <source>
        <dbReference type="ARBA" id="ARBA00023315"/>
    </source>
</evidence>
<evidence type="ECO:0000256" key="3">
    <source>
        <dbReference type="ARBA" id="ARBA00022960"/>
    </source>
</evidence>
<dbReference type="PANTHER" id="PTHR36174:SF1">
    <property type="entry name" value="LIPID II:GLYCINE GLYCYLTRANSFERASE"/>
    <property type="match status" value="1"/>
</dbReference>
<keyword evidence="4" id="KW-0573">Peptidoglycan synthesis</keyword>
<feature type="non-terminal residue" evidence="8">
    <location>
        <position position="1"/>
    </location>
</feature>
<feature type="domain" description="BioF2-like acetyltransferase" evidence="7">
    <location>
        <begin position="2"/>
        <end position="80"/>
    </location>
</feature>
<dbReference type="EMBL" id="DROM01000409">
    <property type="protein sequence ID" value="HHH13934.1"/>
    <property type="molecule type" value="Genomic_DNA"/>
</dbReference>
<evidence type="ECO:0000256" key="1">
    <source>
        <dbReference type="ARBA" id="ARBA00009943"/>
    </source>
</evidence>
<accession>A0A7C5IZF5</accession>
<evidence type="ECO:0000256" key="4">
    <source>
        <dbReference type="ARBA" id="ARBA00022984"/>
    </source>
</evidence>
<evidence type="ECO:0000256" key="6">
    <source>
        <dbReference type="ARBA" id="ARBA00023316"/>
    </source>
</evidence>
<proteinExistence type="inferred from homology"/>
<dbReference type="AlphaFoldDB" id="A0A7C5IZF5"/>
<dbReference type="InterPro" id="IPR038740">
    <property type="entry name" value="BioF2-like_GNAT_dom"/>
</dbReference>
<dbReference type="InterPro" id="IPR003447">
    <property type="entry name" value="FEMABX"/>
</dbReference>
<dbReference type="Pfam" id="PF13480">
    <property type="entry name" value="Acetyltransf_6"/>
    <property type="match status" value="1"/>
</dbReference>
<comment type="similarity">
    <text evidence="1">Belongs to the FemABX family.</text>
</comment>
<sequence length="138" mass="15996">GDDCRVLMVRHGDEDIAGVMSFYFRDEVLPYYGGSRPVARRLKGNDFMYWELMRRSGETGVRLFDFGRSKKGTGAYSFKKNWGFEPEPLHYQYHLVKAKAVPEVNPMNPKYQLFIRAWKRLPLPVANFLGPFLARSLG</sequence>
<gene>
    <name evidence="8" type="ORF">ENJ98_06820</name>
</gene>
<dbReference type="InterPro" id="IPR016181">
    <property type="entry name" value="Acyl_CoA_acyltransferase"/>
</dbReference>
<dbReference type="PANTHER" id="PTHR36174">
    <property type="entry name" value="LIPID II:GLYCINE GLYCYLTRANSFERASE"/>
    <property type="match status" value="1"/>
</dbReference>
<dbReference type="SUPFAM" id="SSF55729">
    <property type="entry name" value="Acyl-CoA N-acyltransferases (Nat)"/>
    <property type="match status" value="1"/>
</dbReference>
<keyword evidence="6" id="KW-0961">Cell wall biogenesis/degradation</keyword>
<dbReference type="Proteomes" id="UP000886100">
    <property type="component" value="Unassembled WGS sequence"/>
</dbReference>
<protein>
    <submittedName>
        <fullName evidence="8">GNAT family N-acetyltransferase</fullName>
    </submittedName>
</protein>
<organism evidence="8">
    <name type="scientific">Thiolapillus brandeum</name>
    <dbReference type="NCBI Taxonomy" id="1076588"/>
    <lineage>
        <taxon>Bacteria</taxon>
        <taxon>Pseudomonadati</taxon>
        <taxon>Pseudomonadota</taxon>
        <taxon>Gammaproteobacteria</taxon>
        <taxon>Chromatiales</taxon>
        <taxon>Sedimenticolaceae</taxon>
        <taxon>Thiolapillus</taxon>
    </lineage>
</organism>
<evidence type="ECO:0000313" key="8">
    <source>
        <dbReference type="EMBL" id="HHH13934.1"/>
    </source>
</evidence>
<dbReference type="GO" id="GO:0008360">
    <property type="term" value="P:regulation of cell shape"/>
    <property type="evidence" value="ECO:0007669"/>
    <property type="project" value="UniProtKB-KW"/>
</dbReference>
<name>A0A7C5IZF5_9GAMM</name>
<evidence type="ECO:0000256" key="2">
    <source>
        <dbReference type="ARBA" id="ARBA00022679"/>
    </source>
</evidence>
<keyword evidence="3" id="KW-0133">Cell shape</keyword>
<dbReference type="GO" id="GO:0016755">
    <property type="term" value="F:aminoacyltransferase activity"/>
    <property type="evidence" value="ECO:0007669"/>
    <property type="project" value="InterPro"/>
</dbReference>
<comment type="caution">
    <text evidence="8">The sequence shown here is derived from an EMBL/GenBank/DDBJ whole genome shotgun (WGS) entry which is preliminary data.</text>
</comment>
<dbReference type="PROSITE" id="PS51191">
    <property type="entry name" value="FEMABX"/>
    <property type="match status" value="1"/>
</dbReference>
<dbReference type="InterPro" id="IPR050644">
    <property type="entry name" value="PG_Glycine_Bridge_Synth"/>
</dbReference>